<keyword evidence="2 7" id="KW-0349">Heme</keyword>
<dbReference type="InterPro" id="IPR036396">
    <property type="entry name" value="Cyt_P450_sf"/>
</dbReference>
<dbReference type="SUPFAM" id="SSF48264">
    <property type="entry name" value="Cytochrome P450"/>
    <property type="match status" value="1"/>
</dbReference>
<evidence type="ECO:0000313" key="10">
    <source>
        <dbReference type="EMBL" id="KAK3039350.1"/>
    </source>
</evidence>
<evidence type="ECO:0000256" key="6">
    <source>
        <dbReference type="ARBA" id="ARBA00023033"/>
    </source>
</evidence>
<dbReference type="InterPro" id="IPR001128">
    <property type="entry name" value="Cyt_P450"/>
</dbReference>
<reference evidence="10" key="1">
    <citation type="submission" date="2022-12" db="EMBL/GenBank/DDBJ databases">
        <title>Draft genome assemblies for two species of Escallonia (Escalloniales).</title>
        <authorList>
            <person name="Chanderbali A."/>
            <person name="Dervinis C."/>
            <person name="Anghel I."/>
            <person name="Soltis D."/>
            <person name="Soltis P."/>
            <person name="Zapata F."/>
        </authorList>
    </citation>
    <scope>NUCLEOTIDE SEQUENCE</scope>
    <source>
        <strain evidence="10">UCBG64.0493</strain>
        <tissue evidence="10">Leaf</tissue>
    </source>
</reference>
<proteinExistence type="inferred from homology"/>
<evidence type="ECO:0008006" key="12">
    <source>
        <dbReference type="Google" id="ProtNLM"/>
    </source>
</evidence>
<keyword evidence="4 8" id="KW-0560">Oxidoreductase</keyword>
<keyword evidence="11" id="KW-1185">Reference proteome</keyword>
<keyword evidence="9" id="KW-0472">Membrane</keyword>
<dbReference type="GO" id="GO:0005506">
    <property type="term" value="F:iron ion binding"/>
    <property type="evidence" value="ECO:0007669"/>
    <property type="project" value="InterPro"/>
</dbReference>
<sequence>MDFFFPQLTFVIVPVLTLFLVVYYLSSRPRTAKSRVSNTRAAPEPHGAWPIIGHLPLLGGSQLPHITLGAMADKYGPIFTIRLGVQRALVVSNWEIAKELHTSCDVVISSRPKFRAAKYLAYDYAMFGFSPYGPYWRELRKITSIELLSSCRLELLKHVRVSETEICIKELYKVWSEKKNYSGRLLVEMKQWFGDLTLNVILRMIAGKRYFGATVAGDEAEARRCQKVMRAFLHYLGLFLVSDMIPFLGWLDLGGHEKGMKETAKEMDTIVGEWLKEHREMRSSGKDDGVQKDFVDVLLSAVEGAVNLSGFDADTIVKATCLNLIAGGGDTTTVMLIWALSLLLNNRHALKRTQDELDAHVGKDRLVNESDINNLVYLQAVVKETLRLYPAAPLSGPREFAEDCTVGGFHVRKGTRLIMNLGKLQRDPKVWSNPAEFRPERFLTTHKDVDVKGQHFEMIPFGAGRRSCPGINFGLQMLHLVLATLLHSFELSSPVDAPVDMTESAGLTNLKATPLEVVLAPRLSPNFF</sequence>
<dbReference type="PROSITE" id="PS00086">
    <property type="entry name" value="CYTOCHROME_P450"/>
    <property type="match status" value="1"/>
</dbReference>
<accession>A0AA88XIA6</accession>
<evidence type="ECO:0000256" key="9">
    <source>
        <dbReference type="SAM" id="Phobius"/>
    </source>
</evidence>
<dbReference type="PANTHER" id="PTHR47947">
    <property type="entry name" value="CYTOCHROME P450 82C3-RELATED"/>
    <property type="match status" value="1"/>
</dbReference>
<evidence type="ECO:0000256" key="1">
    <source>
        <dbReference type="ARBA" id="ARBA00001971"/>
    </source>
</evidence>
<keyword evidence="9" id="KW-1133">Transmembrane helix</keyword>
<feature type="transmembrane region" description="Helical" evidence="9">
    <location>
        <begin position="6"/>
        <end position="25"/>
    </location>
</feature>
<evidence type="ECO:0000313" key="11">
    <source>
        <dbReference type="Proteomes" id="UP001188597"/>
    </source>
</evidence>
<feature type="transmembrane region" description="Helical" evidence="9">
    <location>
        <begin position="324"/>
        <end position="344"/>
    </location>
</feature>
<name>A0AA88XIA6_9ASTE</name>
<dbReference type="CDD" id="cd20654">
    <property type="entry name" value="CYP82"/>
    <property type="match status" value="1"/>
</dbReference>
<gene>
    <name evidence="10" type="ORF">RJ639_027599</name>
</gene>
<keyword evidence="6 8" id="KW-0503">Monooxygenase</keyword>
<keyword evidence="5 7" id="KW-0408">Iron</keyword>
<dbReference type="GO" id="GO:0004497">
    <property type="term" value="F:monooxygenase activity"/>
    <property type="evidence" value="ECO:0007669"/>
    <property type="project" value="UniProtKB-KW"/>
</dbReference>
<feature type="binding site" description="axial binding residue" evidence="7">
    <location>
        <position position="468"/>
    </location>
    <ligand>
        <name>heme</name>
        <dbReference type="ChEBI" id="CHEBI:30413"/>
    </ligand>
    <ligandPart>
        <name>Fe</name>
        <dbReference type="ChEBI" id="CHEBI:18248"/>
    </ligandPart>
</feature>
<dbReference type="GO" id="GO:0020037">
    <property type="term" value="F:heme binding"/>
    <property type="evidence" value="ECO:0007669"/>
    <property type="project" value="InterPro"/>
</dbReference>
<keyword evidence="9" id="KW-0812">Transmembrane</keyword>
<dbReference type="PRINTS" id="PR00385">
    <property type="entry name" value="P450"/>
</dbReference>
<dbReference type="InterPro" id="IPR050651">
    <property type="entry name" value="Plant_Cytochrome_P450_Monoox"/>
</dbReference>
<comment type="similarity">
    <text evidence="8">Belongs to the cytochrome P450 family.</text>
</comment>
<dbReference type="Proteomes" id="UP001188597">
    <property type="component" value="Unassembled WGS sequence"/>
</dbReference>
<organism evidence="10 11">
    <name type="scientific">Escallonia herrerae</name>
    <dbReference type="NCBI Taxonomy" id="1293975"/>
    <lineage>
        <taxon>Eukaryota</taxon>
        <taxon>Viridiplantae</taxon>
        <taxon>Streptophyta</taxon>
        <taxon>Embryophyta</taxon>
        <taxon>Tracheophyta</taxon>
        <taxon>Spermatophyta</taxon>
        <taxon>Magnoliopsida</taxon>
        <taxon>eudicotyledons</taxon>
        <taxon>Gunneridae</taxon>
        <taxon>Pentapetalae</taxon>
        <taxon>asterids</taxon>
        <taxon>campanulids</taxon>
        <taxon>Escalloniales</taxon>
        <taxon>Escalloniaceae</taxon>
        <taxon>Escallonia</taxon>
    </lineage>
</organism>
<dbReference type="FunFam" id="1.10.630.10:FF:000026">
    <property type="entry name" value="Cytochrome P450 82C4"/>
    <property type="match status" value="1"/>
</dbReference>
<evidence type="ECO:0000256" key="3">
    <source>
        <dbReference type="ARBA" id="ARBA00022723"/>
    </source>
</evidence>
<comment type="caution">
    <text evidence="10">The sequence shown here is derived from an EMBL/GenBank/DDBJ whole genome shotgun (WGS) entry which is preliminary data.</text>
</comment>
<evidence type="ECO:0000256" key="7">
    <source>
        <dbReference type="PIRSR" id="PIRSR602401-1"/>
    </source>
</evidence>
<evidence type="ECO:0000256" key="2">
    <source>
        <dbReference type="ARBA" id="ARBA00022617"/>
    </source>
</evidence>
<dbReference type="Gene3D" id="1.10.630.10">
    <property type="entry name" value="Cytochrome P450"/>
    <property type="match status" value="1"/>
</dbReference>
<dbReference type="PRINTS" id="PR00463">
    <property type="entry name" value="EP450I"/>
</dbReference>
<dbReference type="EMBL" id="JAVXUP010000077">
    <property type="protein sequence ID" value="KAK3039350.1"/>
    <property type="molecule type" value="Genomic_DNA"/>
</dbReference>
<dbReference type="GO" id="GO:0016705">
    <property type="term" value="F:oxidoreductase activity, acting on paired donors, with incorporation or reduction of molecular oxygen"/>
    <property type="evidence" value="ECO:0007669"/>
    <property type="project" value="InterPro"/>
</dbReference>
<keyword evidence="3 7" id="KW-0479">Metal-binding</keyword>
<evidence type="ECO:0000256" key="8">
    <source>
        <dbReference type="RuleBase" id="RU000461"/>
    </source>
</evidence>
<protein>
    <recommendedName>
        <fullName evidence="12">Cytochrome P450</fullName>
    </recommendedName>
</protein>
<dbReference type="PANTHER" id="PTHR47947:SF39">
    <property type="entry name" value="CYTOCHROME P450"/>
    <property type="match status" value="1"/>
</dbReference>
<dbReference type="InterPro" id="IPR002401">
    <property type="entry name" value="Cyt_P450_E_grp-I"/>
</dbReference>
<comment type="cofactor">
    <cofactor evidence="1 7">
        <name>heme</name>
        <dbReference type="ChEBI" id="CHEBI:30413"/>
    </cofactor>
</comment>
<dbReference type="InterPro" id="IPR017972">
    <property type="entry name" value="Cyt_P450_CS"/>
</dbReference>
<feature type="transmembrane region" description="Helical" evidence="9">
    <location>
        <begin position="232"/>
        <end position="251"/>
    </location>
</feature>
<dbReference type="AlphaFoldDB" id="A0AA88XIA6"/>
<evidence type="ECO:0000256" key="5">
    <source>
        <dbReference type="ARBA" id="ARBA00023004"/>
    </source>
</evidence>
<evidence type="ECO:0000256" key="4">
    <source>
        <dbReference type="ARBA" id="ARBA00023002"/>
    </source>
</evidence>
<dbReference type="Pfam" id="PF00067">
    <property type="entry name" value="p450"/>
    <property type="match status" value="1"/>
</dbReference>